<evidence type="ECO:0000256" key="1">
    <source>
        <dbReference type="SAM" id="SignalP"/>
    </source>
</evidence>
<feature type="chain" id="PRO_5047190451" evidence="1">
    <location>
        <begin position="22"/>
        <end position="450"/>
    </location>
</feature>
<keyword evidence="3" id="KW-1185">Reference proteome</keyword>
<dbReference type="GO" id="GO:0030570">
    <property type="term" value="F:pectate lyase activity"/>
    <property type="evidence" value="ECO:0007669"/>
    <property type="project" value="UniProtKB-EC"/>
</dbReference>
<proteinExistence type="predicted"/>
<dbReference type="InterPro" id="IPR012669">
    <property type="entry name" value="Pectate_lyase"/>
</dbReference>
<dbReference type="EC" id="4.2.2.2" evidence="2"/>
<organism evidence="2 3">
    <name type="scientific">Uliginosibacterium aquaticum</name>
    <dbReference type="NCBI Taxonomy" id="2731212"/>
    <lineage>
        <taxon>Bacteria</taxon>
        <taxon>Pseudomonadati</taxon>
        <taxon>Pseudomonadota</taxon>
        <taxon>Betaproteobacteria</taxon>
        <taxon>Rhodocyclales</taxon>
        <taxon>Zoogloeaceae</taxon>
        <taxon>Uliginosibacterium</taxon>
    </lineage>
</organism>
<sequence>MITTRHSVLALLLCAGLSACGGGGSTSASTSSNPASSSAASSAAVSSSAASSSANRSTTSSSSSSAAVSSAAPILSQSGNPASGEMTTYQILLSTTGDAAAKLAADMAKADIMLTWQTTEGGFYKHLTDYKNTASTSKTALYTVAYVSGSKSSSWLGVNDESLGTIDNDATTSELFFLADVYKRSGDTKYRDAARKTLDFLLLMQYPSGGFPQVYPARKADTPYSNFVTFNDDAMARVMLVLDQVAKKTAPLDATDLFTADQYAKLATAIDKGVDYILKSQIVQNGVKTVWCAQHDPVSYVAREGRAYEWPSKSGKESVGVIGYLMSRPQTAEIKAAVQAGLAWFRSSAVQVANTAYINRASGSTDITYNPIQTQAGSVMWYRFYDLDKDVGFFSGRTPNGSDCSTPAPFATCTGKQYDIMAIEAERRYGYSWGGAYASSLLSYATSVGY</sequence>
<keyword evidence="1" id="KW-0732">Signal</keyword>
<dbReference type="Proteomes" id="UP000778523">
    <property type="component" value="Unassembled WGS sequence"/>
</dbReference>
<protein>
    <submittedName>
        <fullName evidence="2">Pectate lyase</fullName>
        <ecNumber evidence="2">4.2.2.2</ecNumber>
    </submittedName>
</protein>
<dbReference type="EMBL" id="JABCSC020000003">
    <property type="protein sequence ID" value="NSL55897.1"/>
    <property type="molecule type" value="Genomic_DNA"/>
</dbReference>
<gene>
    <name evidence="2" type="primary">pelA</name>
    <name evidence="2" type="ORF">HJ583_012730</name>
</gene>
<evidence type="ECO:0000313" key="2">
    <source>
        <dbReference type="EMBL" id="NSL55897.1"/>
    </source>
</evidence>
<feature type="signal peptide" evidence="1">
    <location>
        <begin position="1"/>
        <end position="21"/>
    </location>
</feature>
<name>A0ABX2IHZ4_9RHOO</name>
<accession>A0ABX2IHZ4</accession>
<evidence type="ECO:0000313" key="3">
    <source>
        <dbReference type="Proteomes" id="UP000778523"/>
    </source>
</evidence>
<keyword evidence="2" id="KW-0456">Lyase</keyword>
<dbReference type="PROSITE" id="PS51257">
    <property type="entry name" value="PROKAR_LIPOPROTEIN"/>
    <property type="match status" value="1"/>
</dbReference>
<dbReference type="SUPFAM" id="SSF81853">
    <property type="entry name" value="Family 10 polysaccharide lyase"/>
    <property type="match status" value="1"/>
</dbReference>
<dbReference type="NCBIfam" id="TIGR02474">
    <property type="entry name" value="pec_lyase"/>
    <property type="match status" value="1"/>
</dbReference>
<dbReference type="RefSeq" id="WP_170022274.1">
    <property type="nucleotide sequence ID" value="NZ_JABCSC020000003.1"/>
</dbReference>
<comment type="caution">
    <text evidence="2">The sequence shown here is derived from an EMBL/GenBank/DDBJ whole genome shotgun (WGS) entry which is preliminary data.</text>
</comment>
<reference evidence="2 3" key="1">
    <citation type="submission" date="2020-06" db="EMBL/GenBank/DDBJ databases">
        <title>Draft genome of Uliginosibacterium sp. IMCC34675.</title>
        <authorList>
            <person name="Song J."/>
        </authorList>
    </citation>
    <scope>NUCLEOTIDE SEQUENCE [LARGE SCALE GENOMIC DNA]</scope>
    <source>
        <strain evidence="2 3">IMCC34675</strain>
    </source>
</reference>
<dbReference type="Pfam" id="PF09492">
    <property type="entry name" value="Pec_lyase"/>
    <property type="match status" value="1"/>
</dbReference>
<dbReference type="Gene3D" id="1.50.10.20">
    <property type="match status" value="1"/>
</dbReference>